<dbReference type="RefSeq" id="XP_024581297.1">
    <property type="nucleotide sequence ID" value="XM_024731084.2"/>
</dbReference>
<dbReference type="EMBL" id="CCYD01001336">
    <property type="protein sequence ID" value="CEG44928.1"/>
    <property type="molecule type" value="Genomic_DNA"/>
</dbReference>
<evidence type="ECO:0000313" key="2">
    <source>
        <dbReference type="Proteomes" id="UP000054928"/>
    </source>
</evidence>
<accession>A0A0P1ATS3</accession>
<dbReference type="Proteomes" id="UP000054928">
    <property type="component" value="Unassembled WGS sequence"/>
</dbReference>
<dbReference type="GeneID" id="36409633"/>
<keyword evidence="2" id="KW-1185">Reference proteome</keyword>
<protein>
    <submittedName>
        <fullName evidence="1">Uncharacterized protein</fullName>
    </submittedName>
</protein>
<dbReference type="AlphaFoldDB" id="A0A0P1ATS3"/>
<evidence type="ECO:0000313" key="1">
    <source>
        <dbReference type="EMBL" id="CEG44928.1"/>
    </source>
</evidence>
<reference evidence="2" key="1">
    <citation type="submission" date="2014-09" db="EMBL/GenBank/DDBJ databases">
        <authorList>
            <person name="Sharma Rahul"/>
            <person name="Thines Marco"/>
        </authorList>
    </citation>
    <scope>NUCLEOTIDE SEQUENCE [LARGE SCALE GENOMIC DNA]</scope>
</reference>
<sequence length="70" mass="7645">MSMSAFSTCQKKSFQIFLFPDSGTTSMKLFPPFLSALALVEGVYQIPDDFPTCPVIGGPHGKKFNDAIKL</sequence>
<name>A0A0P1ATS3_PLAHL</name>
<organism evidence="1 2">
    <name type="scientific">Plasmopara halstedii</name>
    <name type="common">Downy mildew of sunflower</name>
    <dbReference type="NCBI Taxonomy" id="4781"/>
    <lineage>
        <taxon>Eukaryota</taxon>
        <taxon>Sar</taxon>
        <taxon>Stramenopiles</taxon>
        <taxon>Oomycota</taxon>
        <taxon>Peronosporomycetes</taxon>
        <taxon>Peronosporales</taxon>
        <taxon>Peronosporaceae</taxon>
        <taxon>Plasmopara</taxon>
    </lineage>
</organism>
<proteinExistence type="predicted"/>